<evidence type="ECO:0000259" key="2">
    <source>
        <dbReference type="Pfam" id="PF03781"/>
    </source>
</evidence>
<sequence length="327" mass="36797">MMIYHVKKGVLVFALVAASFLSPAQDTHKRYVQTLDGTAISFSMEAIPGGEFVMGSEKGGKPDEMPAHNVKLSPFWMSTFEVTWDLYEPFVYKDLEVSQSTDDQVDATVDAVTRPTKPYLDMTFGMGKEGHPALAMTHYNAIQFCKWLYVRTGVFYRLPTEAEWEYACRAGSKATYYFGDDVAQLGDYAWFAANSDEQTAAVGKKKPNAWGLHDMLGNVAEWTYDQYIEDFYQQAAGSVVTNPVAVPTKLYPHSVRGGSYQSEAADLRSAARMASDPFWKQLDPQIPKSNWWFPEAPFVGLRLVRPVTPPSQEEIMAYYDKAPIKDF</sequence>
<feature type="chain" id="PRO_5045505114" evidence="1">
    <location>
        <begin position="25"/>
        <end position="327"/>
    </location>
</feature>
<evidence type="ECO:0000313" key="4">
    <source>
        <dbReference type="Proteomes" id="UP001221558"/>
    </source>
</evidence>
<dbReference type="SUPFAM" id="SSF56436">
    <property type="entry name" value="C-type lectin-like"/>
    <property type="match status" value="1"/>
</dbReference>
<reference evidence="3 4" key="1">
    <citation type="submission" date="2023-02" db="EMBL/GenBank/DDBJ databases">
        <title>Genome sequence of Sphingobacterium sp. KACC 22765.</title>
        <authorList>
            <person name="Kim S."/>
            <person name="Heo J."/>
            <person name="Kwon S.-W."/>
        </authorList>
    </citation>
    <scope>NUCLEOTIDE SEQUENCE [LARGE SCALE GENOMIC DNA]</scope>
    <source>
        <strain evidence="3 4">KACC 22765</strain>
    </source>
</reference>
<dbReference type="InterPro" id="IPR051043">
    <property type="entry name" value="Sulfatase_Mod_Factor_Kinase"/>
</dbReference>
<dbReference type="Pfam" id="PF03781">
    <property type="entry name" value="FGE-sulfatase"/>
    <property type="match status" value="1"/>
</dbReference>
<feature type="domain" description="Sulfatase-modifying factor enzyme-like" evidence="2">
    <location>
        <begin position="46"/>
        <end position="277"/>
    </location>
</feature>
<keyword evidence="4" id="KW-1185">Reference proteome</keyword>
<accession>A0ABY7WMD2</accession>
<dbReference type="InterPro" id="IPR042095">
    <property type="entry name" value="SUMF_sf"/>
</dbReference>
<keyword evidence="1" id="KW-0732">Signal</keyword>
<dbReference type="InterPro" id="IPR005532">
    <property type="entry name" value="SUMF_dom"/>
</dbReference>
<dbReference type="EMBL" id="CP117880">
    <property type="protein sequence ID" value="WDF70343.1"/>
    <property type="molecule type" value="Genomic_DNA"/>
</dbReference>
<protein>
    <submittedName>
        <fullName evidence="3">SUMF1/EgtB/PvdO family nonheme iron enzyme</fullName>
    </submittedName>
</protein>
<gene>
    <name evidence="3" type="ORF">PQ465_08170</name>
</gene>
<dbReference type="Proteomes" id="UP001221558">
    <property type="component" value="Chromosome"/>
</dbReference>
<dbReference type="PANTHER" id="PTHR23150">
    <property type="entry name" value="SULFATASE MODIFYING FACTOR 1, 2"/>
    <property type="match status" value="1"/>
</dbReference>
<dbReference type="InterPro" id="IPR016187">
    <property type="entry name" value="CTDL_fold"/>
</dbReference>
<evidence type="ECO:0000256" key="1">
    <source>
        <dbReference type="SAM" id="SignalP"/>
    </source>
</evidence>
<organism evidence="3 4">
    <name type="scientific">Sphingobacterium oryzagri</name>
    <dbReference type="NCBI Taxonomy" id="3025669"/>
    <lineage>
        <taxon>Bacteria</taxon>
        <taxon>Pseudomonadati</taxon>
        <taxon>Bacteroidota</taxon>
        <taxon>Sphingobacteriia</taxon>
        <taxon>Sphingobacteriales</taxon>
        <taxon>Sphingobacteriaceae</taxon>
        <taxon>Sphingobacterium</taxon>
    </lineage>
</organism>
<name>A0ABY7WMD2_9SPHI</name>
<dbReference type="PANTHER" id="PTHR23150:SF19">
    <property type="entry name" value="FORMYLGLYCINE-GENERATING ENZYME"/>
    <property type="match status" value="1"/>
</dbReference>
<dbReference type="Gene3D" id="3.90.1580.10">
    <property type="entry name" value="paralog of FGE (formylglycine-generating enzyme)"/>
    <property type="match status" value="1"/>
</dbReference>
<feature type="signal peptide" evidence="1">
    <location>
        <begin position="1"/>
        <end position="24"/>
    </location>
</feature>
<evidence type="ECO:0000313" key="3">
    <source>
        <dbReference type="EMBL" id="WDF70343.1"/>
    </source>
</evidence>
<dbReference type="RefSeq" id="WP_274269052.1">
    <property type="nucleotide sequence ID" value="NZ_CP117880.1"/>
</dbReference>
<proteinExistence type="predicted"/>